<keyword evidence="1" id="KW-0812">Transmembrane</keyword>
<protein>
    <submittedName>
        <fullName evidence="2">Uncharacterized protein</fullName>
    </submittedName>
</protein>
<organism evidence="2 3">
    <name type="scientific">Pyrobaculum neutrophilum (strain DSM 2338 / JCM 9278 / NBRC 100436 / V24Sta)</name>
    <name type="common">Thermoproteus neutrophilus</name>
    <dbReference type="NCBI Taxonomy" id="444157"/>
    <lineage>
        <taxon>Archaea</taxon>
        <taxon>Thermoproteota</taxon>
        <taxon>Thermoprotei</taxon>
        <taxon>Thermoproteales</taxon>
        <taxon>Thermoproteaceae</taxon>
        <taxon>Pyrobaculum</taxon>
    </lineage>
</organism>
<dbReference type="STRING" id="444157.Tneu_1161"/>
<dbReference type="GeneID" id="6166203"/>
<evidence type="ECO:0000256" key="1">
    <source>
        <dbReference type="SAM" id="Phobius"/>
    </source>
</evidence>
<feature type="transmembrane region" description="Helical" evidence="1">
    <location>
        <begin position="197"/>
        <end position="215"/>
    </location>
</feature>
<accession>B1Y8L1</accession>
<dbReference type="KEGG" id="tne:Tneu_1161"/>
<evidence type="ECO:0000313" key="2">
    <source>
        <dbReference type="EMBL" id="ACB40090.1"/>
    </source>
</evidence>
<sequence length="225" mass="24058">MRRDPITDLLQRAQAEAVRSQIANVLLYMLQEGRRMLDAPVEGRPVSIVRQSLNCEGREAVFAVNAGGAPLTAVVRWIAAPGAAEVFFSDGVRFEGNLLRDPCRGLELDLAPQLSFVALFLLAFIFGAPSLPPLALGVLLAVLASVIKAVYAVAAQGRSTPAGWALTLVLSFIAGFAAGLVYVFAVPKPLADVFPKLDPAAAAVLLSLLAAVYYLPHVAWRKLRR</sequence>
<dbReference type="AlphaFoldDB" id="B1Y8L1"/>
<gene>
    <name evidence="2" type="ordered locus">Tneu_1161</name>
</gene>
<evidence type="ECO:0000313" key="3">
    <source>
        <dbReference type="Proteomes" id="UP000001694"/>
    </source>
</evidence>
<name>B1Y8L1_PYRNV</name>
<dbReference type="HOGENOM" id="CLU_1227698_0_0_2"/>
<proteinExistence type="predicted"/>
<keyword evidence="1" id="KW-0472">Membrane</keyword>
<dbReference type="RefSeq" id="WP_012350509.1">
    <property type="nucleotide sequence ID" value="NC_010525.1"/>
</dbReference>
<dbReference type="EMBL" id="CP001014">
    <property type="protein sequence ID" value="ACB40090.1"/>
    <property type="molecule type" value="Genomic_DNA"/>
</dbReference>
<reference evidence="2" key="1">
    <citation type="submission" date="2008-03" db="EMBL/GenBank/DDBJ databases">
        <title>Complete sequence of Thermoproteus neutrophilus V24Sta.</title>
        <authorList>
            <consortium name="US DOE Joint Genome Institute"/>
            <person name="Copeland A."/>
            <person name="Lucas S."/>
            <person name="Lapidus A."/>
            <person name="Glavina del Rio T."/>
            <person name="Dalin E."/>
            <person name="Tice H."/>
            <person name="Bruce D."/>
            <person name="Goodwin L."/>
            <person name="Pitluck S."/>
            <person name="Sims D."/>
            <person name="Brettin T."/>
            <person name="Detter J.C."/>
            <person name="Han C."/>
            <person name="Kuske C.R."/>
            <person name="Schmutz J."/>
            <person name="Larimer F."/>
            <person name="Land M."/>
            <person name="Hauser L."/>
            <person name="Kyrpides N."/>
            <person name="Mikhailova N."/>
            <person name="Biddle J.F."/>
            <person name="Zhang Z."/>
            <person name="Fitz-Gibbon S.T."/>
            <person name="Lowe T.M."/>
            <person name="Saltikov C."/>
            <person name="House C.H."/>
            <person name="Richardson P."/>
        </authorList>
    </citation>
    <scope>NUCLEOTIDE SEQUENCE [LARGE SCALE GENOMIC DNA]</scope>
    <source>
        <strain evidence="2">V24Sta</strain>
    </source>
</reference>
<keyword evidence="1" id="KW-1133">Transmembrane helix</keyword>
<dbReference type="Proteomes" id="UP000001694">
    <property type="component" value="Chromosome"/>
</dbReference>
<feature type="transmembrane region" description="Helical" evidence="1">
    <location>
        <begin position="166"/>
        <end position="185"/>
    </location>
</feature>
<keyword evidence="3" id="KW-1185">Reference proteome</keyword>